<keyword evidence="5 8" id="KW-1133">Transmembrane helix</keyword>
<dbReference type="InterPro" id="IPR005829">
    <property type="entry name" value="Sugar_transporter_CS"/>
</dbReference>
<keyword evidence="11" id="KW-1185">Reference proteome</keyword>
<keyword evidence="2" id="KW-0813">Transport</keyword>
<dbReference type="RefSeq" id="WP_144646309.1">
    <property type="nucleotide sequence ID" value="NZ_BNAX01000053.1"/>
</dbReference>
<evidence type="ECO:0000313" key="10">
    <source>
        <dbReference type="EMBL" id="TVT13211.1"/>
    </source>
</evidence>
<dbReference type="EMBL" id="VJZA01000179">
    <property type="protein sequence ID" value="TVT13211.1"/>
    <property type="molecule type" value="Genomic_DNA"/>
</dbReference>
<keyword evidence="4 8" id="KW-0812">Transmembrane</keyword>
<evidence type="ECO:0000256" key="1">
    <source>
        <dbReference type="ARBA" id="ARBA00004651"/>
    </source>
</evidence>
<accession>A0A557ZMK0</accession>
<dbReference type="InterPro" id="IPR020846">
    <property type="entry name" value="MFS_dom"/>
</dbReference>
<feature type="transmembrane region" description="Helical" evidence="8">
    <location>
        <begin position="133"/>
        <end position="154"/>
    </location>
</feature>
<evidence type="ECO:0000256" key="5">
    <source>
        <dbReference type="ARBA" id="ARBA00022989"/>
    </source>
</evidence>
<reference evidence="10 11" key="1">
    <citation type="submission" date="2019-07" db="EMBL/GenBank/DDBJ databases">
        <title>New species of Amycolatopsis and Streptomyces.</title>
        <authorList>
            <person name="Duangmal K."/>
            <person name="Teo W.F.A."/>
            <person name="Lipun K."/>
        </authorList>
    </citation>
    <scope>NUCLEOTIDE SEQUENCE [LARGE SCALE GENOMIC DNA]</scope>
    <source>
        <strain evidence="10 11">JCM 30562</strain>
    </source>
</reference>
<organism evidence="10 11">
    <name type="scientific">Amycolatopsis acidiphila</name>
    <dbReference type="NCBI Taxonomy" id="715473"/>
    <lineage>
        <taxon>Bacteria</taxon>
        <taxon>Bacillati</taxon>
        <taxon>Actinomycetota</taxon>
        <taxon>Actinomycetes</taxon>
        <taxon>Pseudonocardiales</taxon>
        <taxon>Pseudonocardiaceae</taxon>
        <taxon>Amycolatopsis</taxon>
    </lineage>
</organism>
<evidence type="ECO:0000259" key="9">
    <source>
        <dbReference type="PROSITE" id="PS50850"/>
    </source>
</evidence>
<evidence type="ECO:0000256" key="6">
    <source>
        <dbReference type="ARBA" id="ARBA00023136"/>
    </source>
</evidence>
<feature type="transmembrane region" description="Helical" evidence="8">
    <location>
        <begin position="98"/>
        <end position="121"/>
    </location>
</feature>
<dbReference type="SUPFAM" id="SSF103473">
    <property type="entry name" value="MFS general substrate transporter"/>
    <property type="match status" value="1"/>
</dbReference>
<evidence type="ECO:0000256" key="2">
    <source>
        <dbReference type="ARBA" id="ARBA00022448"/>
    </source>
</evidence>
<gene>
    <name evidence="10" type="ORF">FNH06_39385</name>
</gene>
<dbReference type="InterPro" id="IPR050171">
    <property type="entry name" value="MFS_Transporters"/>
</dbReference>
<dbReference type="InterPro" id="IPR036259">
    <property type="entry name" value="MFS_trans_sf"/>
</dbReference>
<feature type="region of interest" description="Disordered" evidence="7">
    <location>
        <begin position="196"/>
        <end position="217"/>
    </location>
</feature>
<dbReference type="Pfam" id="PF07690">
    <property type="entry name" value="MFS_1"/>
    <property type="match status" value="1"/>
</dbReference>
<evidence type="ECO:0000313" key="11">
    <source>
        <dbReference type="Proteomes" id="UP000318578"/>
    </source>
</evidence>
<dbReference type="GO" id="GO:0022857">
    <property type="term" value="F:transmembrane transporter activity"/>
    <property type="evidence" value="ECO:0007669"/>
    <property type="project" value="InterPro"/>
</dbReference>
<dbReference type="GO" id="GO:0005886">
    <property type="term" value="C:plasma membrane"/>
    <property type="evidence" value="ECO:0007669"/>
    <property type="project" value="UniProtKB-SubCell"/>
</dbReference>
<evidence type="ECO:0000256" key="3">
    <source>
        <dbReference type="ARBA" id="ARBA00022475"/>
    </source>
</evidence>
<feature type="domain" description="Major facilitator superfamily (MFS) profile" evidence="9">
    <location>
        <begin position="1"/>
        <end position="217"/>
    </location>
</feature>
<dbReference type="PROSITE" id="PS00216">
    <property type="entry name" value="SUGAR_TRANSPORT_1"/>
    <property type="match status" value="1"/>
</dbReference>
<evidence type="ECO:0000256" key="7">
    <source>
        <dbReference type="SAM" id="MobiDB-lite"/>
    </source>
</evidence>
<comment type="subcellular location">
    <subcellularLocation>
        <location evidence="1">Cell membrane</location>
        <topology evidence="1">Multi-pass membrane protein</topology>
    </subcellularLocation>
</comment>
<dbReference type="Gene3D" id="1.20.1250.20">
    <property type="entry name" value="MFS general substrate transporter like domains"/>
    <property type="match status" value="1"/>
</dbReference>
<comment type="caution">
    <text evidence="10">The sequence shown here is derived from an EMBL/GenBank/DDBJ whole genome shotgun (WGS) entry which is preliminary data.</text>
</comment>
<feature type="transmembrane region" description="Helical" evidence="8">
    <location>
        <begin position="74"/>
        <end position="92"/>
    </location>
</feature>
<dbReference type="PROSITE" id="PS50850">
    <property type="entry name" value="MFS"/>
    <property type="match status" value="1"/>
</dbReference>
<dbReference type="InterPro" id="IPR011701">
    <property type="entry name" value="MFS"/>
</dbReference>
<sequence length="217" mass="22421">MKIVRRPGLLLPASMIVSFLASSSTPTPLYATYANQWHFSPITTTTVFGTYAVIVLAALLVLGRASDHLGRKPVLLGTLALQIVAMIVFSEADGIGALFAGRILQGVTTGSALGTLGAAMLDIDHERGTRANAVAPGLGSGIGALASGLIVQYLPAPTRLVYVVFIGVFVVQALGVALRPEPTGRRPGLRAALVPELSVPRPGESATPESSDWASGP</sequence>
<name>A0A557ZMK0_9PSEU</name>
<keyword evidence="3" id="KW-1003">Cell membrane</keyword>
<keyword evidence="6 8" id="KW-0472">Membrane</keyword>
<dbReference type="PANTHER" id="PTHR23517">
    <property type="entry name" value="RESISTANCE PROTEIN MDTM, PUTATIVE-RELATED-RELATED"/>
    <property type="match status" value="1"/>
</dbReference>
<dbReference type="AlphaFoldDB" id="A0A557ZMK0"/>
<dbReference type="OrthoDB" id="3177957at2"/>
<feature type="compositionally biased region" description="Polar residues" evidence="7">
    <location>
        <begin position="207"/>
        <end position="217"/>
    </location>
</feature>
<feature type="transmembrane region" description="Helical" evidence="8">
    <location>
        <begin position="39"/>
        <end position="62"/>
    </location>
</feature>
<evidence type="ECO:0000256" key="8">
    <source>
        <dbReference type="SAM" id="Phobius"/>
    </source>
</evidence>
<evidence type="ECO:0000256" key="4">
    <source>
        <dbReference type="ARBA" id="ARBA00022692"/>
    </source>
</evidence>
<proteinExistence type="predicted"/>
<dbReference type="Proteomes" id="UP000318578">
    <property type="component" value="Unassembled WGS sequence"/>
</dbReference>
<protein>
    <submittedName>
        <fullName evidence="10">MFS transporter</fullName>
    </submittedName>
</protein>
<feature type="transmembrane region" description="Helical" evidence="8">
    <location>
        <begin position="160"/>
        <end position="178"/>
    </location>
</feature>